<evidence type="ECO:0000313" key="5">
    <source>
        <dbReference type="WBParaSite" id="Pan_g11140.t1"/>
    </source>
</evidence>
<evidence type="ECO:0000256" key="1">
    <source>
        <dbReference type="ARBA" id="ARBA00023157"/>
    </source>
</evidence>
<feature type="signal peptide" evidence="2">
    <location>
        <begin position="1"/>
        <end position="19"/>
    </location>
</feature>
<evidence type="ECO:0000256" key="2">
    <source>
        <dbReference type="SAM" id="SignalP"/>
    </source>
</evidence>
<feature type="domain" description="Saposin B-type" evidence="3">
    <location>
        <begin position="34"/>
        <end position="116"/>
    </location>
</feature>
<dbReference type="PROSITE" id="PS50015">
    <property type="entry name" value="SAP_B"/>
    <property type="match status" value="1"/>
</dbReference>
<evidence type="ECO:0000259" key="3">
    <source>
        <dbReference type="PROSITE" id="PS50015"/>
    </source>
</evidence>
<reference evidence="5" key="2">
    <citation type="submission" date="2020-10" db="UniProtKB">
        <authorList>
            <consortium name="WormBaseParasite"/>
        </authorList>
    </citation>
    <scope>IDENTIFICATION</scope>
</reference>
<dbReference type="AlphaFoldDB" id="A0A7E4UP81"/>
<dbReference type="Proteomes" id="UP000492821">
    <property type="component" value="Unassembled WGS sequence"/>
</dbReference>
<keyword evidence="4" id="KW-1185">Reference proteome</keyword>
<dbReference type="InterPro" id="IPR011001">
    <property type="entry name" value="Saposin-like"/>
</dbReference>
<dbReference type="WBParaSite" id="Pan_g11140.t1">
    <property type="protein sequence ID" value="Pan_g11140.t1"/>
    <property type="gene ID" value="Pan_g11140"/>
</dbReference>
<reference evidence="4" key="1">
    <citation type="journal article" date="2013" name="Genetics">
        <title>The draft genome and transcriptome of Panagrellus redivivus are shaped by the harsh demands of a free-living lifestyle.</title>
        <authorList>
            <person name="Srinivasan J."/>
            <person name="Dillman A.R."/>
            <person name="Macchietto M.G."/>
            <person name="Heikkinen L."/>
            <person name="Lakso M."/>
            <person name="Fracchia K.M."/>
            <person name="Antoshechkin I."/>
            <person name="Mortazavi A."/>
            <person name="Wong G."/>
            <person name="Sternberg P.W."/>
        </authorList>
    </citation>
    <scope>NUCLEOTIDE SEQUENCE [LARGE SCALE GENOMIC DNA]</scope>
    <source>
        <strain evidence="4">MT8872</strain>
    </source>
</reference>
<name>A0A7E4UP81_PANRE</name>
<sequence length="116" mass="13145">MKLLLFVCFVAIYFVFVLARPSNDDQINLTSLDVSQNCSMCETVYGTVLKNVKPAEIADENAAHSYLFGECNYFRQLHAPFWQFCFELYTSHFQEVWDDLKGNVSVPVACAGLLAC</sequence>
<dbReference type="InterPro" id="IPR008139">
    <property type="entry name" value="SaposinB_dom"/>
</dbReference>
<protein>
    <submittedName>
        <fullName evidence="5">Saposin B-type domain-containing protein</fullName>
    </submittedName>
</protein>
<dbReference type="SUPFAM" id="SSF47862">
    <property type="entry name" value="Saposin"/>
    <property type="match status" value="1"/>
</dbReference>
<keyword evidence="1" id="KW-1015">Disulfide bond</keyword>
<evidence type="ECO:0000313" key="4">
    <source>
        <dbReference type="Proteomes" id="UP000492821"/>
    </source>
</evidence>
<accession>A0A7E4UP81</accession>
<feature type="chain" id="PRO_5028871818" evidence="2">
    <location>
        <begin position="20"/>
        <end position="116"/>
    </location>
</feature>
<proteinExistence type="predicted"/>
<keyword evidence="2" id="KW-0732">Signal</keyword>
<organism evidence="4 5">
    <name type="scientific">Panagrellus redivivus</name>
    <name type="common">Microworm</name>
    <dbReference type="NCBI Taxonomy" id="6233"/>
    <lineage>
        <taxon>Eukaryota</taxon>
        <taxon>Metazoa</taxon>
        <taxon>Ecdysozoa</taxon>
        <taxon>Nematoda</taxon>
        <taxon>Chromadorea</taxon>
        <taxon>Rhabditida</taxon>
        <taxon>Tylenchina</taxon>
        <taxon>Panagrolaimomorpha</taxon>
        <taxon>Panagrolaimoidea</taxon>
        <taxon>Panagrolaimidae</taxon>
        <taxon>Panagrellus</taxon>
    </lineage>
</organism>